<keyword evidence="3 7" id="KW-0863">Zinc-finger</keyword>
<proteinExistence type="predicted"/>
<evidence type="ECO:0000259" key="10">
    <source>
        <dbReference type="PROSITE" id="PS51011"/>
    </source>
</evidence>
<dbReference type="CDD" id="cd16100">
    <property type="entry name" value="ARID"/>
    <property type="match status" value="1"/>
</dbReference>
<evidence type="ECO:0000313" key="14">
    <source>
        <dbReference type="Proteomes" id="UP000005222"/>
    </source>
</evidence>
<evidence type="ECO:0000256" key="2">
    <source>
        <dbReference type="ARBA" id="ARBA00022723"/>
    </source>
</evidence>
<gene>
    <name evidence="13" type="primary">Piso0_002083</name>
    <name evidence="13" type="ORF">GNLVRS01_PISO0I02516g</name>
</gene>
<feature type="region of interest" description="Disordered" evidence="8">
    <location>
        <begin position="353"/>
        <end position="374"/>
    </location>
</feature>
<dbReference type="eggNOG" id="KOG1246">
    <property type="taxonomic scope" value="Eukaryota"/>
</dbReference>
<dbReference type="HOGENOM" id="CLU_240564_0_0_1"/>
<dbReference type="EMBL" id="FO082051">
    <property type="protein sequence ID" value="CCE81427.1"/>
    <property type="molecule type" value="Genomic_DNA"/>
</dbReference>
<dbReference type="CDD" id="cd15518">
    <property type="entry name" value="PHD_Ecm5p_Lid2p_like"/>
    <property type="match status" value="1"/>
</dbReference>
<feature type="region of interest" description="Disordered" evidence="8">
    <location>
        <begin position="1680"/>
        <end position="1756"/>
    </location>
</feature>
<keyword evidence="5" id="KW-0408">Iron</keyword>
<dbReference type="PROSITE" id="PS50016">
    <property type="entry name" value="ZF_PHD_2"/>
    <property type="match status" value="1"/>
</dbReference>
<evidence type="ECO:0000313" key="13">
    <source>
        <dbReference type="EMBL" id="CCE81427.1"/>
    </source>
</evidence>
<dbReference type="SMART" id="SM00249">
    <property type="entry name" value="PHD"/>
    <property type="match status" value="1"/>
</dbReference>
<feature type="compositionally biased region" description="Polar residues" evidence="8">
    <location>
        <begin position="1680"/>
        <end position="1703"/>
    </location>
</feature>
<dbReference type="InterPro" id="IPR011011">
    <property type="entry name" value="Znf_FYVE_PHD"/>
</dbReference>
<keyword evidence="2" id="KW-0479">Metal-binding</keyword>
<dbReference type="GO" id="GO:0000785">
    <property type="term" value="C:chromatin"/>
    <property type="evidence" value="ECO:0007669"/>
    <property type="project" value="TreeGrafter"/>
</dbReference>
<dbReference type="SMART" id="SM00545">
    <property type="entry name" value="JmjN"/>
    <property type="match status" value="1"/>
</dbReference>
<dbReference type="PROSITE" id="PS51184">
    <property type="entry name" value="JMJC"/>
    <property type="match status" value="1"/>
</dbReference>
<dbReference type="SUPFAM" id="SSF57903">
    <property type="entry name" value="FYVE/PHD zinc finger"/>
    <property type="match status" value="1"/>
</dbReference>
<dbReference type="GO" id="GO:0034647">
    <property type="term" value="F:histone H3K4me/H3K4me2/H3K4me3 demethylase activity"/>
    <property type="evidence" value="ECO:0007669"/>
    <property type="project" value="TreeGrafter"/>
</dbReference>
<dbReference type="SMART" id="SM00501">
    <property type="entry name" value="BRIGHT"/>
    <property type="match status" value="1"/>
</dbReference>
<feature type="region of interest" description="Disordered" evidence="8">
    <location>
        <begin position="240"/>
        <end position="264"/>
    </location>
</feature>
<feature type="region of interest" description="Disordered" evidence="8">
    <location>
        <begin position="174"/>
        <end position="206"/>
    </location>
</feature>
<dbReference type="InterPro" id="IPR003347">
    <property type="entry name" value="JmjC_dom"/>
</dbReference>
<dbReference type="FunCoup" id="G8YE28">
    <property type="interactions" value="591"/>
</dbReference>
<dbReference type="GO" id="GO:0006355">
    <property type="term" value="P:regulation of DNA-templated transcription"/>
    <property type="evidence" value="ECO:0007669"/>
    <property type="project" value="TreeGrafter"/>
</dbReference>
<keyword evidence="6" id="KW-0539">Nucleus</keyword>
<dbReference type="Gene3D" id="2.60.120.650">
    <property type="entry name" value="Cupin"/>
    <property type="match status" value="2"/>
</dbReference>
<dbReference type="Pfam" id="PF02373">
    <property type="entry name" value="JmjC"/>
    <property type="match status" value="2"/>
</dbReference>
<accession>G8YE28</accession>
<dbReference type="SMART" id="SM00558">
    <property type="entry name" value="JmjC"/>
    <property type="match status" value="1"/>
</dbReference>
<evidence type="ECO:0000259" key="9">
    <source>
        <dbReference type="PROSITE" id="PS50016"/>
    </source>
</evidence>
<dbReference type="Gene3D" id="1.10.150.60">
    <property type="entry name" value="ARID DNA-binding domain"/>
    <property type="match status" value="1"/>
</dbReference>
<dbReference type="Pfam" id="PF00628">
    <property type="entry name" value="PHD"/>
    <property type="match status" value="1"/>
</dbReference>
<dbReference type="InterPro" id="IPR036431">
    <property type="entry name" value="ARID_dom_sf"/>
</dbReference>
<dbReference type="InParanoid" id="G8YE28"/>
<dbReference type="Gene3D" id="3.30.40.10">
    <property type="entry name" value="Zinc/RING finger domain, C3HC4 (zinc finger)"/>
    <property type="match status" value="1"/>
</dbReference>
<feature type="compositionally biased region" description="Polar residues" evidence="8">
    <location>
        <begin position="1743"/>
        <end position="1756"/>
    </location>
</feature>
<evidence type="ECO:0000256" key="8">
    <source>
        <dbReference type="SAM" id="MobiDB-lite"/>
    </source>
</evidence>
<dbReference type="SMART" id="SM01014">
    <property type="entry name" value="ARID"/>
    <property type="match status" value="1"/>
</dbReference>
<dbReference type="Pfam" id="PF08429">
    <property type="entry name" value="PLU-1"/>
    <property type="match status" value="1"/>
</dbReference>
<evidence type="ECO:0000259" key="12">
    <source>
        <dbReference type="PROSITE" id="PS51184"/>
    </source>
</evidence>
<keyword evidence="14" id="KW-1185">Reference proteome</keyword>
<dbReference type="PANTHER" id="PTHR10694">
    <property type="entry name" value="LYSINE-SPECIFIC DEMETHYLASE"/>
    <property type="match status" value="1"/>
</dbReference>
<dbReference type="Proteomes" id="UP000005222">
    <property type="component" value="Chromosome I"/>
</dbReference>
<reference evidence="13 14" key="1">
    <citation type="journal article" date="2012" name="G3 (Bethesda)">
        <title>Pichia sorbitophila, an interspecies yeast hybrid reveals early steps of genome resolution following polyploidization.</title>
        <authorList>
            <person name="Leh Louis V."/>
            <person name="Despons L."/>
            <person name="Friedrich A."/>
            <person name="Martin T."/>
            <person name="Durrens P."/>
            <person name="Casaregola S."/>
            <person name="Neuveglise C."/>
            <person name="Fairhead C."/>
            <person name="Marck C."/>
            <person name="Cruz J.A."/>
            <person name="Straub M.L."/>
            <person name="Kugler V."/>
            <person name="Sacerdot C."/>
            <person name="Uzunov Z."/>
            <person name="Thierry A."/>
            <person name="Weiss S."/>
            <person name="Bleykasten C."/>
            <person name="De Montigny J."/>
            <person name="Jacques N."/>
            <person name="Jung P."/>
            <person name="Lemaire M."/>
            <person name="Mallet S."/>
            <person name="Morel G."/>
            <person name="Richard G.F."/>
            <person name="Sarkar A."/>
            <person name="Savel G."/>
            <person name="Schacherer J."/>
            <person name="Seret M.L."/>
            <person name="Talla E."/>
            <person name="Samson G."/>
            <person name="Jubin C."/>
            <person name="Poulain J."/>
            <person name="Vacherie B."/>
            <person name="Barbe V."/>
            <person name="Pelletier E."/>
            <person name="Sherman D.J."/>
            <person name="Westhof E."/>
            <person name="Weissenbach J."/>
            <person name="Baret P.V."/>
            <person name="Wincker P."/>
            <person name="Gaillardin C."/>
            <person name="Dujon B."/>
            <person name="Souciet J.L."/>
        </authorList>
    </citation>
    <scope>NUCLEOTIDE SEQUENCE [LARGE SCALE GENOMIC DNA]</scope>
    <source>
        <strain evidence="14">ATCC MYA-4447 / BCRC 22081 / CBS 7064 / NBRC 10061 / NRRL Y-12695</strain>
    </source>
</reference>
<evidence type="ECO:0000259" key="11">
    <source>
        <dbReference type="PROSITE" id="PS51183"/>
    </source>
</evidence>
<dbReference type="PROSITE" id="PS51183">
    <property type="entry name" value="JMJN"/>
    <property type="match status" value="1"/>
</dbReference>
<sequence length="1771" mass="202636">MMGEESSIGLPMTSRFNCEKHSPDHTYHQAKGEKPSTSNVQNANINYNPFNSPQQKTKTNLPFDFFNIQHRINVTEMPQGNEIPVFHLNEAQAQDPIKFIESVFGLGQKYGAVKVVLPEQKKHVVGDQFQLNSDLFWFQTNKLLNNPPQNELESRLKFHKELLKFHLDNFKKMSPEEASEASSKETSAKAAPANEPPRNEAPVNEVPINEVPVNEAPTQNITQENHAPTVPALTASELVQNDSTPSKESPGPTEQKKSKGGSPAFFSKLPMIDKRPLDLYRLFKSVLMRGGFIEVINKKLWAQIGRELGYKGKIMTSLSSSLKSSYLKILYPFEVHLMSANRNLNEFGVSQVESTDELNQNDKRPIDDTTGSDYKRLKREGKAPLIIGSSKQFRRSIKSKANKGFLLNLPHLIETKPPNSIGHKTHIEENKTQNNGVKQENEDTKGQLEENTESHKKRRRNNADNLRHKITPYAQINHALKAMLTDSSVQDETALSLNGRFASVYTLRQFMEKDLKFQEFLIQHNKDYFRSICMNPVNDSYQYNEESLSHLTEKCSIASDKLEDLYWKIISNELDTTNIPKIVFSDGIEIENGTSLPSFINGSGFTRVENDFVNFKNYLQDSNAIQTSSSNSISTGMPNLSSFSTPNTASMSGDPKYINHPDSAKHSVQSSLNPWNLHNLPVVPNSLLGSLLEYDINNRDIIEPSINIGMTFSTDNWRCEDHFTQLCNYQFFGASKRWYFIPESEFDKFEALIEEVNKTDRKRVNLNNDDWDLEKVLEELTFDSEVSGLAYEILINSLENMINIYADNDKSRLQYCNNLFQAIIDYKRKEKDSMLLNQEYMISPKLLEERGIQFFTTTQKPGELVLKYPKTYSSTISFGFNFSEEVNFASKSWLDYAIEGEKWISKQGILPNFSIFKLVLNVIQLHDSGNTNIVFDSDVYKRIAHLYEDFHKKELELRNIIRKSPMPIRELVLDEKYFNDIDIIADDNLSYAFPSKVVLTDLKTKQAFSMSLESFLSYTQANMAEKDESENKPKLIKDSNIKIELHLFYSDEKLKQFKKTLASYSLNYDEWMENYQRLVSESTELSLRQCKSLLSDGEKIYSLISSSNSYSKFNAEGDQSYEDYSSIKLNTFKTYMESLRSFVYDANDYIEECQAVLSIKHQQRMRNNNSSSNDSFKQCQNVLERLVKLVDRIPTLNFSCPEIEQIIEFKNEIENFDRACRSAILKAPNSNAERELNELINLGNSFGVDLPSLHFVTRLRDKLKWAKRYNIIVSGEDPFNDSKRVFTLEDLHRFRSEGIQVLGKEDTEKLRMIDAIINSSEEFDNMLLTSLSLNIESLDHLTREKLDSLFNNVDEKIREKGAKRVFLRNSSLDHLINLRSNFPVVETFKDFLSVTSSVGGFPLSEALQLQKDIKRSNLTLDTTYLNECVSKAEDWLSSLSTLFESIKPRQLFYKNPLDEDFEKLSAINDNEITKKLKFILLKVKITLSLSTDNQKSMSEKILQMNNEPNDGDPPLIYCICRENEFGTMIECDTCKEWYHLECISDVSPNKAVDEDHFLCPLCHLVQSGTFVDDFLRQKTSIEDLAKVLEASKSLKVLPQDEVQVLSWIFETSTHSLSVMKIESQKLLAEEATQESKIEGLYHYLRKLYGASLSDEGYLKDLLCTVRQYEMQQKALPIASMSENSNDPNEDQPINENHAQNGISTPGEPSLNNKKESSPNIEPAPSNDKPISDQVIKGEDVPILNSQPSADFPKQDTSAYTIISQSTFDKVN</sequence>
<dbReference type="GO" id="GO:0005634">
    <property type="term" value="C:nucleus"/>
    <property type="evidence" value="ECO:0007669"/>
    <property type="project" value="UniProtKB-SubCell"/>
</dbReference>
<feature type="domain" description="ARID" evidence="10">
    <location>
        <begin position="243"/>
        <end position="338"/>
    </location>
</feature>
<feature type="region of interest" description="Disordered" evidence="8">
    <location>
        <begin position="417"/>
        <end position="467"/>
    </location>
</feature>
<dbReference type="OrthoDB" id="1678912at2759"/>
<dbReference type="PROSITE" id="PS01359">
    <property type="entry name" value="ZF_PHD_1"/>
    <property type="match status" value="1"/>
</dbReference>
<dbReference type="PANTHER" id="PTHR10694:SF33">
    <property type="entry name" value="LYSINE-SPECIFIC DEMETHYLASE 5"/>
    <property type="match status" value="1"/>
</dbReference>
<protein>
    <submittedName>
        <fullName evidence="13">Piso0_002083 protein</fullName>
    </submittedName>
</protein>
<dbReference type="STRING" id="559304.G8YE28"/>
<evidence type="ECO:0000256" key="1">
    <source>
        <dbReference type="ARBA" id="ARBA00004123"/>
    </source>
</evidence>
<dbReference type="InterPro" id="IPR013083">
    <property type="entry name" value="Znf_RING/FYVE/PHD"/>
</dbReference>
<evidence type="ECO:0000256" key="7">
    <source>
        <dbReference type="PROSITE-ProRule" id="PRU00146"/>
    </source>
</evidence>
<keyword evidence="4" id="KW-0862">Zinc</keyword>
<evidence type="ECO:0000256" key="5">
    <source>
        <dbReference type="ARBA" id="ARBA00023004"/>
    </source>
</evidence>
<feature type="domain" description="JmjN" evidence="11">
    <location>
        <begin position="83"/>
        <end position="124"/>
    </location>
</feature>
<dbReference type="GO" id="GO:0003677">
    <property type="term" value="F:DNA binding"/>
    <property type="evidence" value="ECO:0007669"/>
    <property type="project" value="InterPro"/>
</dbReference>
<dbReference type="InterPro" id="IPR001606">
    <property type="entry name" value="ARID_dom"/>
</dbReference>
<evidence type="ECO:0000256" key="4">
    <source>
        <dbReference type="ARBA" id="ARBA00022833"/>
    </source>
</evidence>
<dbReference type="SUPFAM" id="SSF51197">
    <property type="entry name" value="Clavaminate synthase-like"/>
    <property type="match status" value="1"/>
</dbReference>
<dbReference type="OMA" id="QEPRINI"/>
<evidence type="ECO:0000256" key="3">
    <source>
        <dbReference type="ARBA" id="ARBA00022771"/>
    </source>
</evidence>
<feature type="domain" description="JmjC" evidence="12">
    <location>
        <begin position="669"/>
        <end position="905"/>
    </location>
</feature>
<dbReference type="InterPro" id="IPR019787">
    <property type="entry name" value="Znf_PHD-finger"/>
</dbReference>
<evidence type="ECO:0000256" key="6">
    <source>
        <dbReference type="ARBA" id="ARBA00023242"/>
    </source>
</evidence>
<dbReference type="InterPro" id="IPR003349">
    <property type="entry name" value="JmjN"/>
</dbReference>
<feature type="compositionally biased region" description="Basic and acidic residues" evidence="8">
    <location>
        <begin position="439"/>
        <end position="454"/>
    </location>
</feature>
<comment type="subcellular location">
    <subcellularLocation>
        <location evidence="1">Nucleus</location>
    </subcellularLocation>
</comment>
<name>G8YE28_PICSO</name>
<dbReference type="Pfam" id="PF01388">
    <property type="entry name" value="ARID"/>
    <property type="match status" value="1"/>
</dbReference>
<dbReference type="InterPro" id="IPR019786">
    <property type="entry name" value="Zinc_finger_PHD-type_CS"/>
</dbReference>
<organism evidence="13 14">
    <name type="scientific">Pichia sorbitophila (strain ATCC MYA-4447 / BCRC 22081 / CBS 7064 / NBRC 10061 / NRRL Y-12695)</name>
    <name type="common">Hybrid yeast</name>
    <dbReference type="NCBI Taxonomy" id="559304"/>
    <lineage>
        <taxon>Eukaryota</taxon>
        <taxon>Fungi</taxon>
        <taxon>Dikarya</taxon>
        <taxon>Ascomycota</taxon>
        <taxon>Saccharomycotina</taxon>
        <taxon>Pichiomycetes</taxon>
        <taxon>Debaryomycetaceae</taxon>
        <taxon>Millerozyma</taxon>
    </lineage>
</organism>
<dbReference type="InterPro" id="IPR013637">
    <property type="entry name" value="Lys_sp_deMease-like_dom"/>
</dbReference>
<dbReference type="GO" id="GO:0008270">
    <property type="term" value="F:zinc ion binding"/>
    <property type="evidence" value="ECO:0007669"/>
    <property type="project" value="UniProtKB-KW"/>
</dbReference>
<dbReference type="SUPFAM" id="SSF46774">
    <property type="entry name" value="ARID-like"/>
    <property type="match status" value="1"/>
</dbReference>
<feature type="domain" description="PHD-type" evidence="9">
    <location>
        <begin position="1515"/>
        <end position="1565"/>
    </location>
</feature>
<dbReference type="PROSITE" id="PS51011">
    <property type="entry name" value="ARID"/>
    <property type="match status" value="1"/>
</dbReference>
<dbReference type="InterPro" id="IPR001965">
    <property type="entry name" value="Znf_PHD"/>
</dbReference>